<keyword evidence="3" id="KW-1185">Reference proteome</keyword>
<dbReference type="RefSeq" id="WP_307215492.1">
    <property type="nucleotide sequence ID" value="NZ_JAUSTI010000005.1"/>
</dbReference>
<keyword evidence="1" id="KW-0812">Transmembrane</keyword>
<keyword evidence="1" id="KW-1133">Transmembrane helix</keyword>
<evidence type="ECO:0000313" key="2">
    <source>
        <dbReference type="EMBL" id="MDQ0170713.1"/>
    </source>
</evidence>
<evidence type="ECO:0000256" key="1">
    <source>
        <dbReference type="SAM" id="Phobius"/>
    </source>
</evidence>
<accession>A0ABT9WBS6</accession>
<name>A0ABT9WBS6_9BACL</name>
<proteinExistence type="predicted"/>
<keyword evidence="1" id="KW-0472">Membrane</keyword>
<reference evidence="2 3" key="1">
    <citation type="submission" date="2023-07" db="EMBL/GenBank/DDBJ databases">
        <title>Sorghum-associated microbial communities from plants grown in Nebraska, USA.</title>
        <authorList>
            <person name="Schachtman D."/>
        </authorList>
    </citation>
    <scope>NUCLEOTIDE SEQUENCE [LARGE SCALE GENOMIC DNA]</scope>
    <source>
        <strain evidence="2 3">DS1314</strain>
    </source>
</reference>
<dbReference type="EMBL" id="JAUSTI010000005">
    <property type="protein sequence ID" value="MDQ0170713.1"/>
    <property type="molecule type" value="Genomic_DNA"/>
</dbReference>
<sequence>MLELFEFIVIVLLLMIVTLLLRINSKLPKRDPVKEAMERDAACKQKLTHLQSTIEQEE</sequence>
<evidence type="ECO:0000313" key="3">
    <source>
        <dbReference type="Proteomes" id="UP001233836"/>
    </source>
</evidence>
<feature type="transmembrane region" description="Helical" evidence="1">
    <location>
        <begin position="6"/>
        <end position="24"/>
    </location>
</feature>
<dbReference type="Proteomes" id="UP001233836">
    <property type="component" value="Unassembled WGS sequence"/>
</dbReference>
<gene>
    <name evidence="2" type="ORF">J2T19_002161</name>
</gene>
<protein>
    <submittedName>
        <fullName evidence="2">Uncharacterized protein</fullName>
    </submittedName>
</protein>
<organism evidence="2 3">
    <name type="scientific">Paenibacillus tundrae</name>
    <dbReference type="NCBI Taxonomy" id="528187"/>
    <lineage>
        <taxon>Bacteria</taxon>
        <taxon>Bacillati</taxon>
        <taxon>Bacillota</taxon>
        <taxon>Bacilli</taxon>
        <taxon>Bacillales</taxon>
        <taxon>Paenibacillaceae</taxon>
        <taxon>Paenibacillus</taxon>
    </lineage>
</organism>
<comment type="caution">
    <text evidence="2">The sequence shown here is derived from an EMBL/GenBank/DDBJ whole genome shotgun (WGS) entry which is preliminary data.</text>
</comment>